<dbReference type="EMBL" id="AJWJ01000066">
    <property type="protein sequence ID" value="KAF2076285.1"/>
    <property type="molecule type" value="Genomic_DNA"/>
</dbReference>
<feature type="domain" description="FUZ/MON1/HPS1 first Longin" evidence="2">
    <location>
        <begin position="83"/>
        <end position="203"/>
    </location>
</feature>
<evidence type="ECO:0000256" key="1">
    <source>
        <dbReference type="SAM" id="MobiDB-lite"/>
    </source>
</evidence>
<feature type="domain" description="FUZ/MON1/HPS1 third Longin" evidence="4">
    <location>
        <begin position="367"/>
        <end position="468"/>
    </location>
</feature>
<name>A0A8J4PZ39_9MYCE</name>
<dbReference type="Pfam" id="PF19036">
    <property type="entry name" value="Fuz_longin_1"/>
    <property type="match status" value="1"/>
</dbReference>
<dbReference type="InterPro" id="IPR043972">
    <property type="entry name" value="FUZ/MON1/HPS1_longin_1"/>
</dbReference>
<evidence type="ECO:0000259" key="2">
    <source>
        <dbReference type="Pfam" id="PF19036"/>
    </source>
</evidence>
<keyword evidence="6" id="KW-1185">Reference proteome</keyword>
<evidence type="ECO:0008006" key="7">
    <source>
        <dbReference type="Google" id="ProtNLM"/>
    </source>
</evidence>
<dbReference type="Pfam" id="PF19038">
    <property type="entry name" value="Fuz_longin_3"/>
    <property type="match status" value="1"/>
</dbReference>
<dbReference type="Proteomes" id="UP000695562">
    <property type="component" value="Unassembled WGS sequence"/>
</dbReference>
<dbReference type="OrthoDB" id="272411at2759"/>
<feature type="domain" description="FUZ/MON1/HPS1 second Longin" evidence="3">
    <location>
        <begin position="243"/>
        <end position="337"/>
    </location>
</feature>
<protein>
    <recommendedName>
        <fullName evidence="7">Vacuolar fusion protein MON1 homolog</fullName>
    </recommendedName>
</protein>
<accession>A0A8J4PZ39</accession>
<dbReference type="InterPro" id="IPR043970">
    <property type="entry name" value="FUZ/MON1/HPS1_longin_3"/>
</dbReference>
<reference evidence="5" key="1">
    <citation type="submission" date="2020-01" db="EMBL/GenBank/DDBJ databases">
        <title>Development of genomics and gene disruption for Polysphondylium violaceum indicates a role for the polyketide synthase stlB in stalk morphogenesis.</title>
        <authorList>
            <person name="Narita B."/>
            <person name="Kawabe Y."/>
            <person name="Kin K."/>
            <person name="Saito T."/>
            <person name="Gibbs R."/>
            <person name="Kuspa A."/>
            <person name="Muzny D."/>
            <person name="Queller D."/>
            <person name="Richards S."/>
            <person name="Strassman J."/>
            <person name="Sucgang R."/>
            <person name="Worley K."/>
            <person name="Schaap P."/>
        </authorList>
    </citation>
    <scope>NUCLEOTIDE SEQUENCE</scope>
    <source>
        <strain evidence="5">QSvi11</strain>
    </source>
</reference>
<feature type="region of interest" description="Disordered" evidence="1">
    <location>
        <begin position="1"/>
        <end position="41"/>
    </location>
</feature>
<dbReference type="PANTHER" id="PTHR13027:SF7">
    <property type="entry name" value="VACUOLAR FUSION PROTEIN MON1 HOMOLOG"/>
    <property type="match status" value="1"/>
</dbReference>
<dbReference type="InterPro" id="IPR004353">
    <property type="entry name" value="Mon1"/>
</dbReference>
<dbReference type="PANTHER" id="PTHR13027">
    <property type="entry name" value="SAND PROTEIN-RELATED"/>
    <property type="match status" value="1"/>
</dbReference>
<dbReference type="InterPro" id="IPR043971">
    <property type="entry name" value="FUZ/MON1/HPS1_longin_2"/>
</dbReference>
<dbReference type="Pfam" id="PF19037">
    <property type="entry name" value="Fuz_longin_2"/>
    <property type="match status" value="1"/>
</dbReference>
<feature type="compositionally biased region" description="Polar residues" evidence="1">
    <location>
        <begin position="9"/>
        <end position="20"/>
    </location>
</feature>
<proteinExistence type="predicted"/>
<sequence length="475" mass="55032">MMMMEESISDNNKQQQEIGQDNNINNNNNRDHNNEDENETIATDIEDISTLLAKIEDANAGSRPPRKYSEQDNSNPEWFKHKKHFFIFSFSGKPIYSRYGDEVALNTFMATLSAMTSFVESQNDVLRSLVAGKHQFVFLQKNPLCLVCICNTGEPQMMIQQQLEYIHAMVISVLTQTNIKAVFDAKYDLRDLLGGTDKLIDNIIHKVNLDFPILLNSVQCIRLNYNTRNSITNILQNRKSDSIIFSLLLVDNKLVSMVKQKKTQTLKPQDIHIILNYISSSTIKDSESFMPICLPNFNDAGFLHLYICFIYPQVCLLLFSNQVDSFYQLSECKDLIVKDIESENLVDELTKSANTHEYSTSQTEVPNLLHFIYKNRISNYSTHPIFTSPYTSKPEKKRLFRLYQHIYNRANNSLNKPHKYYYYTSQTETIFVLINSSHEIYATFSPLELKKSVFESLNILLQWIKENENVLFLST</sequence>
<dbReference type="GO" id="GO:0016192">
    <property type="term" value="P:vesicle-mediated transport"/>
    <property type="evidence" value="ECO:0007669"/>
    <property type="project" value="InterPro"/>
</dbReference>
<evidence type="ECO:0000313" key="5">
    <source>
        <dbReference type="EMBL" id="KAF2076285.1"/>
    </source>
</evidence>
<dbReference type="GO" id="GO:0006623">
    <property type="term" value="P:protein targeting to vacuole"/>
    <property type="evidence" value="ECO:0007669"/>
    <property type="project" value="InterPro"/>
</dbReference>
<evidence type="ECO:0000259" key="4">
    <source>
        <dbReference type="Pfam" id="PF19038"/>
    </source>
</evidence>
<dbReference type="InterPro" id="IPR011012">
    <property type="entry name" value="Longin-like_dom_sf"/>
</dbReference>
<dbReference type="PRINTS" id="PR01546">
    <property type="entry name" value="YEAST73DUF"/>
</dbReference>
<comment type="caution">
    <text evidence="5">The sequence shown here is derived from an EMBL/GenBank/DDBJ whole genome shotgun (WGS) entry which is preliminary data.</text>
</comment>
<gene>
    <name evidence="5" type="ORF">CYY_002400</name>
</gene>
<evidence type="ECO:0000313" key="6">
    <source>
        <dbReference type="Proteomes" id="UP000695562"/>
    </source>
</evidence>
<dbReference type="AlphaFoldDB" id="A0A8J4PZ39"/>
<evidence type="ECO:0000259" key="3">
    <source>
        <dbReference type="Pfam" id="PF19037"/>
    </source>
</evidence>
<organism evidence="5 6">
    <name type="scientific">Polysphondylium violaceum</name>
    <dbReference type="NCBI Taxonomy" id="133409"/>
    <lineage>
        <taxon>Eukaryota</taxon>
        <taxon>Amoebozoa</taxon>
        <taxon>Evosea</taxon>
        <taxon>Eumycetozoa</taxon>
        <taxon>Dictyostelia</taxon>
        <taxon>Dictyosteliales</taxon>
        <taxon>Dictyosteliaceae</taxon>
        <taxon>Polysphondylium</taxon>
    </lineage>
</organism>
<dbReference type="SUPFAM" id="SSF64356">
    <property type="entry name" value="SNARE-like"/>
    <property type="match status" value="1"/>
</dbReference>